<dbReference type="EMBL" id="JAIWYP010000008">
    <property type="protein sequence ID" value="KAH3782713.1"/>
    <property type="molecule type" value="Genomic_DNA"/>
</dbReference>
<keyword evidence="2" id="KW-1185">Reference proteome</keyword>
<reference evidence="1" key="2">
    <citation type="submission" date="2020-11" db="EMBL/GenBank/DDBJ databases">
        <authorList>
            <person name="McCartney M.A."/>
            <person name="Auch B."/>
            <person name="Kono T."/>
            <person name="Mallez S."/>
            <person name="Becker A."/>
            <person name="Gohl D.M."/>
            <person name="Silverstein K.A.T."/>
            <person name="Koren S."/>
            <person name="Bechman K.B."/>
            <person name="Herman A."/>
            <person name="Abrahante J.E."/>
            <person name="Garbe J."/>
        </authorList>
    </citation>
    <scope>NUCLEOTIDE SEQUENCE</scope>
    <source>
        <strain evidence="1">Duluth1</strain>
        <tissue evidence="1">Whole animal</tissue>
    </source>
</reference>
<proteinExistence type="predicted"/>
<comment type="caution">
    <text evidence="1">The sequence shown here is derived from an EMBL/GenBank/DDBJ whole genome shotgun (WGS) entry which is preliminary data.</text>
</comment>
<evidence type="ECO:0000313" key="1">
    <source>
        <dbReference type="EMBL" id="KAH3782713.1"/>
    </source>
</evidence>
<evidence type="ECO:0000313" key="2">
    <source>
        <dbReference type="Proteomes" id="UP000828390"/>
    </source>
</evidence>
<sequence length="169" mass="19557">MPDDDVLCHFSVVEKTREFKRVGDLRHHVKNKHPVEMANAPKVLFSSRICFIFSVNPLKYVQIHDADENLSPEVKYARYLMEIWSTGRKPGIEDQLSKWEEALKILRPPKRKATDSLFLLAIIFTEERAYDDTVCSKQPLTRPVLFSYGVYSAQLLSMESNPSKSNLLR</sequence>
<protein>
    <submittedName>
        <fullName evidence="1">Uncharacterized protein</fullName>
    </submittedName>
</protein>
<organism evidence="1 2">
    <name type="scientific">Dreissena polymorpha</name>
    <name type="common">Zebra mussel</name>
    <name type="synonym">Mytilus polymorpha</name>
    <dbReference type="NCBI Taxonomy" id="45954"/>
    <lineage>
        <taxon>Eukaryota</taxon>
        <taxon>Metazoa</taxon>
        <taxon>Spiralia</taxon>
        <taxon>Lophotrochozoa</taxon>
        <taxon>Mollusca</taxon>
        <taxon>Bivalvia</taxon>
        <taxon>Autobranchia</taxon>
        <taxon>Heteroconchia</taxon>
        <taxon>Euheterodonta</taxon>
        <taxon>Imparidentia</taxon>
        <taxon>Neoheterodontei</taxon>
        <taxon>Myida</taxon>
        <taxon>Dreissenoidea</taxon>
        <taxon>Dreissenidae</taxon>
        <taxon>Dreissena</taxon>
    </lineage>
</organism>
<accession>A0A9D4ENV3</accession>
<gene>
    <name evidence="1" type="ORF">DPMN_160632</name>
</gene>
<dbReference type="Proteomes" id="UP000828390">
    <property type="component" value="Unassembled WGS sequence"/>
</dbReference>
<name>A0A9D4ENV3_DREPO</name>
<dbReference type="AlphaFoldDB" id="A0A9D4ENV3"/>
<reference evidence="1" key="1">
    <citation type="journal article" date="2019" name="bioRxiv">
        <title>The Genome of the Zebra Mussel, Dreissena polymorpha: A Resource for Invasive Species Research.</title>
        <authorList>
            <person name="McCartney M.A."/>
            <person name="Auch B."/>
            <person name="Kono T."/>
            <person name="Mallez S."/>
            <person name="Zhang Y."/>
            <person name="Obille A."/>
            <person name="Becker A."/>
            <person name="Abrahante J.E."/>
            <person name="Garbe J."/>
            <person name="Badalamenti J.P."/>
            <person name="Herman A."/>
            <person name="Mangelson H."/>
            <person name="Liachko I."/>
            <person name="Sullivan S."/>
            <person name="Sone E.D."/>
            <person name="Koren S."/>
            <person name="Silverstein K.A.T."/>
            <person name="Beckman K.B."/>
            <person name="Gohl D.M."/>
        </authorList>
    </citation>
    <scope>NUCLEOTIDE SEQUENCE</scope>
    <source>
        <strain evidence="1">Duluth1</strain>
        <tissue evidence="1">Whole animal</tissue>
    </source>
</reference>